<sequence>MKTIRINIEKWFEKQDKGWRALSLERQRRYTLCLFLVYLLLTVAVIVKVCYDMAKSDNRLVIEHIDKPAGKKESRGLQLDTLSTKLKEKIYERK</sequence>
<keyword evidence="1" id="KW-1133">Transmembrane helix</keyword>
<evidence type="ECO:0000313" key="3">
    <source>
        <dbReference type="EMBL" id="SHM80065.1"/>
    </source>
</evidence>
<gene>
    <name evidence="2" type="ORF">B0A72_02595</name>
    <name evidence="3" type="ORF">SAMN05444387_3225</name>
</gene>
<keyword evidence="1" id="KW-0472">Membrane</keyword>
<organism evidence="2 5">
    <name type="scientific">Flavobacterium pectinovorum</name>
    <dbReference type="NCBI Taxonomy" id="29533"/>
    <lineage>
        <taxon>Bacteria</taxon>
        <taxon>Pseudomonadati</taxon>
        <taxon>Bacteroidota</taxon>
        <taxon>Flavobacteriia</taxon>
        <taxon>Flavobacteriales</taxon>
        <taxon>Flavobacteriaceae</taxon>
        <taxon>Flavobacterium</taxon>
    </lineage>
</organism>
<evidence type="ECO:0000313" key="2">
    <source>
        <dbReference type="EMBL" id="OXB07773.1"/>
    </source>
</evidence>
<protein>
    <submittedName>
        <fullName evidence="2">Nitrogen regulatory IIA protein</fullName>
    </submittedName>
</protein>
<evidence type="ECO:0000256" key="1">
    <source>
        <dbReference type="SAM" id="Phobius"/>
    </source>
</evidence>
<evidence type="ECO:0000313" key="5">
    <source>
        <dbReference type="Proteomes" id="UP000198431"/>
    </source>
</evidence>
<keyword evidence="1" id="KW-0812">Transmembrane</keyword>
<dbReference type="Proteomes" id="UP000198431">
    <property type="component" value="Unassembled WGS sequence"/>
</dbReference>
<feature type="transmembrane region" description="Helical" evidence="1">
    <location>
        <begin position="30"/>
        <end position="49"/>
    </location>
</feature>
<comment type="caution">
    <text evidence="2">The sequence shown here is derived from an EMBL/GenBank/DDBJ whole genome shotgun (WGS) entry which is preliminary data.</text>
</comment>
<evidence type="ECO:0000313" key="4">
    <source>
        <dbReference type="Proteomes" id="UP000184216"/>
    </source>
</evidence>
<proteinExistence type="predicted"/>
<name>A0AB36P777_9FLAO</name>
<reference evidence="2 5" key="1">
    <citation type="submission" date="2016-11" db="EMBL/GenBank/DDBJ databases">
        <title>Whole genomes of Flavobacteriaceae.</title>
        <authorList>
            <person name="Stine C."/>
            <person name="Li C."/>
            <person name="Tadesse D."/>
        </authorList>
    </citation>
    <scope>NUCLEOTIDE SEQUENCE [LARGE SCALE GENOMIC DNA]</scope>
    <source>
        <strain evidence="2 5">ATCC 19366</strain>
    </source>
</reference>
<keyword evidence="4" id="KW-1185">Reference proteome</keyword>
<dbReference type="EMBL" id="MUHB01000003">
    <property type="protein sequence ID" value="OXB07773.1"/>
    <property type="molecule type" value="Genomic_DNA"/>
</dbReference>
<dbReference type="RefSeq" id="WP_073396277.1">
    <property type="nucleotide sequence ID" value="NZ_FRBX01000004.1"/>
</dbReference>
<dbReference type="AlphaFoldDB" id="A0AB36P777"/>
<dbReference type="EMBL" id="FRBX01000004">
    <property type="protein sequence ID" value="SHM80065.1"/>
    <property type="molecule type" value="Genomic_DNA"/>
</dbReference>
<reference evidence="3 4" key="2">
    <citation type="submission" date="2016-11" db="EMBL/GenBank/DDBJ databases">
        <authorList>
            <person name="Varghese N."/>
            <person name="Submissions S."/>
        </authorList>
    </citation>
    <scope>NUCLEOTIDE SEQUENCE [LARGE SCALE GENOMIC DNA]</scope>
    <source>
        <strain evidence="3 4">DSM 6368</strain>
    </source>
</reference>
<accession>A0AB36P777</accession>
<dbReference type="Proteomes" id="UP000184216">
    <property type="component" value="Unassembled WGS sequence"/>
</dbReference>